<evidence type="ECO:0000313" key="3">
    <source>
        <dbReference type="Proteomes" id="UP001597340"/>
    </source>
</evidence>
<evidence type="ECO:0000313" key="2">
    <source>
        <dbReference type="EMBL" id="MFD1460808.1"/>
    </source>
</evidence>
<keyword evidence="3" id="KW-1185">Reference proteome</keyword>
<dbReference type="EMBL" id="JBHTNZ010000004">
    <property type="protein sequence ID" value="MFD1460808.1"/>
    <property type="molecule type" value="Genomic_DNA"/>
</dbReference>
<name>A0ABW4D9Y0_9BACL</name>
<comment type="caution">
    <text evidence="2">The sequence shown here is derived from an EMBL/GenBank/DDBJ whole genome shotgun (WGS) entry which is preliminary data.</text>
</comment>
<keyword evidence="1" id="KW-1133">Transmembrane helix</keyword>
<gene>
    <name evidence="2" type="ORF">ACFQ5D_04980</name>
</gene>
<feature type="transmembrane region" description="Helical" evidence="1">
    <location>
        <begin position="58"/>
        <end position="78"/>
    </location>
</feature>
<proteinExistence type="predicted"/>
<feature type="transmembrane region" description="Helical" evidence="1">
    <location>
        <begin position="20"/>
        <end position="38"/>
    </location>
</feature>
<sequence length="112" mass="12699">MIYRYVLSHTSTRFKYISSVLLVVFAGWISSCFGFNFSETVIFNLRFIPLIIATLVYPRSYTLIIIGVAIGLTSFIFISKLQQHMIFEAFQQANGGPGKHLFTVSAHVSIRE</sequence>
<accession>A0ABW4D9Y0</accession>
<protein>
    <submittedName>
        <fullName evidence="2">Uncharacterized protein</fullName>
    </submittedName>
</protein>
<dbReference type="PROSITE" id="PS51257">
    <property type="entry name" value="PROKAR_LIPOPROTEIN"/>
    <property type="match status" value="1"/>
</dbReference>
<dbReference type="Proteomes" id="UP001597340">
    <property type="component" value="Unassembled WGS sequence"/>
</dbReference>
<evidence type="ECO:0000256" key="1">
    <source>
        <dbReference type="SAM" id="Phobius"/>
    </source>
</evidence>
<reference evidence="3" key="1">
    <citation type="journal article" date="2019" name="Int. J. Syst. Evol. Microbiol.">
        <title>The Global Catalogue of Microorganisms (GCM) 10K type strain sequencing project: providing services to taxonomists for standard genome sequencing and annotation.</title>
        <authorList>
            <consortium name="The Broad Institute Genomics Platform"/>
            <consortium name="The Broad Institute Genome Sequencing Center for Infectious Disease"/>
            <person name="Wu L."/>
            <person name="Ma J."/>
        </authorList>
    </citation>
    <scope>NUCLEOTIDE SEQUENCE [LARGE SCALE GENOMIC DNA]</scope>
    <source>
        <strain evidence="3">CCM 9147</strain>
    </source>
</reference>
<keyword evidence="1" id="KW-0812">Transmembrane</keyword>
<keyword evidence="1" id="KW-0472">Membrane</keyword>
<organism evidence="2 3">
    <name type="scientific">Paenibacillus farraposensis</name>
    <dbReference type="NCBI Taxonomy" id="2807095"/>
    <lineage>
        <taxon>Bacteria</taxon>
        <taxon>Bacillati</taxon>
        <taxon>Bacillota</taxon>
        <taxon>Bacilli</taxon>
        <taxon>Bacillales</taxon>
        <taxon>Paenibacillaceae</taxon>
        <taxon>Paenibacillus</taxon>
    </lineage>
</organism>